<comment type="caution">
    <text evidence="1">The sequence shown here is derived from an EMBL/GenBank/DDBJ whole genome shotgun (WGS) entry which is preliminary data.</text>
</comment>
<keyword evidence="2" id="KW-1185">Reference proteome</keyword>
<evidence type="ECO:0000313" key="1">
    <source>
        <dbReference type="EMBL" id="ELU43938.1"/>
    </source>
</evidence>
<organism evidence="1 2">
    <name type="scientific">Thanatephorus cucumeris (strain AG1-IA)</name>
    <name type="common">Rice sheath blight fungus</name>
    <name type="synonym">Rhizoctonia solani</name>
    <dbReference type="NCBI Taxonomy" id="983506"/>
    <lineage>
        <taxon>Eukaryota</taxon>
        <taxon>Fungi</taxon>
        <taxon>Dikarya</taxon>
        <taxon>Basidiomycota</taxon>
        <taxon>Agaricomycotina</taxon>
        <taxon>Agaricomycetes</taxon>
        <taxon>Cantharellales</taxon>
        <taxon>Ceratobasidiaceae</taxon>
        <taxon>Rhizoctonia</taxon>
        <taxon>Rhizoctonia solani AG-1</taxon>
    </lineage>
</organism>
<accession>L8X4I9</accession>
<dbReference type="HOGENOM" id="CLU_2998091_0_0_1"/>
<evidence type="ECO:0000313" key="2">
    <source>
        <dbReference type="Proteomes" id="UP000011668"/>
    </source>
</evidence>
<name>L8X4I9_THACA</name>
<protein>
    <submittedName>
        <fullName evidence="1">Uncharacterized protein</fullName>
    </submittedName>
</protein>
<dbReference type="Proteomes" id="UP000011668">
    <property type="component" value="Unassembled WGS sequence"/>
</dbReference>
<dbReference type="EMBL" id="AFRT01000461">
    <property type="protein sequence ID" value="ELU43938.1"/>
    <property type="molecule type" value="Genomic_DNA"/>
</dbReference>
<reference evidence="1 2" key="1">
    <citation type="journal article" date="2013" name="Nat. Commun.">
        <title>The evolution and pathogenic mechanisms of the rice sheath blight pathogen.</title>
        <authorList>
            <person name="Zheng A."/>
            <person name="Lin R."/>
            <person name="Xu L."/>
            <person name="Qin P."/>
            <person name="Tang C."/>
            <person name="Ai P."/>
            <person name="Zhang D."/>
            <person name="Liu Y."/>
            <person name="Sun Z."/>
            <person name="Feng H."/>
            <person name="Wang Y."/>
            <person name="Chen Y."/>
            <person name="Liang X."/>
            <person name="Fu R."/>
            <person name="Li Q."/>
            <person name="Zhang J."/>
            <person name="Yu X."/>
            <person name="Xie Z."/>
            <person name="Ding L."/>
            <person name="Guan P."/>
            <person name="Tang J."/>
            <person name="Liang Y."/>
            <person name="Wang S."/>
            <person name="Deng Q."/>
            <person name="Li S."/>
            <person name="Zhu J."/>
            <person name="Wang L."/>
            <person name="Liu H."/>
            <person name="Li P."/>
        </authorList>
    </citation>
    <scope>NUCLEOTIDE SEQUENCE [LARGE SCALE GENOMIC DNA]</scope>
    <source>
        <strain evidence="2">AG-1 IA</strain>
    </source>
</reference>
<gene>
    <name evidence="1" type="ORF">AG1IA_02029</name>
</gene>
<sequence>MPLYLWPDHRLLRMSHNSNHFYSAVASYSYLLTHTVPKFYKEVGRWRDSVWPCLSAR</sequence>
<proteinExistence type="predicted"/>
<dbReference type="AlphaFoldDB" id="L8X4I9"/>